<dbReference type="Pfam" id="PF09982">
    <property type="entry name" value="LpxR"/>
    <property type="match status" value="1"/>
</dbReference>
<organism evidence="1">
    <name type="scientific">marine sediment metagenome</name>
    <dbReference type="NCBI Taxonomy" id="412755"/>
    <lineage>
        <taxon>unclassified sequences</taxon>
        <taxon>metagenomes</taxon>
        <taxon>ecological metagenomes</taxon>
    </lineage>
</organism>
<proteinExistence type="predicted"/>
<comment type="caution">
    <text evidence="1">The sequence shown here is derived from an EMBL/GenBank/DDBJ whole genome shotgun (WGS) entry which is preliminary data.</text>
</comment>
<gene>
    <name evidence="1" type="ORF">LCGC14_0128050</name>
</gene>
<evidence type="ECO:0008006" key="2">
    <source>
        <dbReference type="Google" id="ProtNLM"/>
    </source>
</evidence>
<dbReference type="InterPro" id="IPR018707">
    <property type="entry name" value="LpxR"/>
</dbReference>
<protein>
    <recommendedName>
        <fullName evidence="2">Lipid A deacylase LpxR family protein</fullName>
    </recommendedName>
</protein>
<dbReference type="InterPro" id="IPR037107">
    <property type="entry name" value="Put_OMP_sf"/>
</dbReference>
<dbReference type="EMBL" id="LAZR01000041">
    <property type="protein sequence ID" value="KKO00387.1"/>
    <property type="molecule type" value="Genomic_DNA"/>
</dbReference>
<accession>A0A0F9XM08</accession>
<sequence length="318" mass="35931">MKNYILILLVLPTVLLSQKIEHLASFRDMGSESYFRFNYENDFFAASDKNYTQGYSFEYVNNVLEKNPINFIFIKPKANYFTYGLVLEHIGFTPSDFVSSDIQVDDRPFAAAIYLKSFTVVMDTIKKSRFTQSLSLGIIGPGAFGKEMQTTIHKLIENKTPGGWDNQIQNDVVINYKIGYEKQLLNYKNTANLQAVTSLQLGTLFTNASVGFNTTIGLLDNPFSRNSTLSKFKFYAFVQPTVNIVGYDATLQGGIITNDNPYTISSKKLERLTAQVDYGLILKHKKVYLEYTRTSITKEFASGNSANWGGFKVGFLFN</sequence>
<name>A0A0F9XM08_9ZZZZ</name>
<dbReference type="Gene3D" id="2.40.128.140">
    <property type="entry name" value="Outer membrane protein"/>
    <property type="match status" value="1"/>
</dbReference>
<evidence type="ECO:0000313" key="1">
    <source>
        <dbReference type="EMBL" id="KKO00387.1"/>
    </source>
</evidence>
<dbReference type="AlphaFoldDB" id="A0A0F9XM08"/>
<reference evidence="1" key="1">
    <citation type="journal article" date="2015" name="Nature">
        <title>Complex archaea that bridge the gap between prokaryotes and eukaryotes.</title>
        <authorList>
            <person name="Spang A."/>
            <person name="Saw J.H."/>
            <person name="Jorgensen S.L."/>
            <person name="Zaremba-Niedzwiedzka K."/>
            <person name="Martijn J."/>
            <person name="Lind A.E."/>
            <person name="van Eijk R."/>
            <person name="Schleper C."/>
            <person name="Guy L."/>
            <person name="Ettema T.J."/>
        </authorList>
    </citation>
    <scope>NUCLEOTIDE SEQUENCE</scope>
</reference>